<feature type="compositionally biased region" description="Low complexity" evidence="2">
    <location>
        <begin position="482"/>
        <end position="492"/>
    </location>
</feature>
<dbReference type="GO" id="GO:0061630">
    <property type="term" value="F:ubiquitin protein ligase activity"/>
    <property type="evidence" value="ECO:0007669"/>
    <property type="project" value="TreeGrafter"/>
</dbReference>
<evidence type="ECO:0000256" key="1">
    <source>
        <dbReference type="SAM" id="Coils"/>
    </source>
</evidence>
<dbReference type="GO" id="GO:0016567">
    <property type="term" value="P:protein ubiquitination"/>
    <property type="evidence" value="ECO:0007669"/>
    <property type="project" value="TreeGrafter"/>
</dbReference>
<feature type="region of interest" description="Disordered" evidence="2">
    <location>
        <begin position="207"/>
        <end position="238"/>
    </location>
</feature>
<evidence type="ECO:0008006" key="5">
    <source>
        <dbReference type="Google" id="ProtNLM"/>
    </source>
</evidence>
<name>A0A484CRI8_PERFV</name>
<organism evidence="3 4">
    <name type="scientific">Perca flavescens</name>
    <name type="common">American yellow perch</name>
    <name type="synonym">Morone flavescens</name>
    <dbReference type="NCBI Taxonomy" id="8167"/>
    <lineage>
        <taxon>Eukaryota</taxon>
        <taxon>Metazoa</taxon>
        <taxon>Chordata</taxon>
        <taxon>Craniata</taxon>
        <taxon>Vertebrata</taxon>
        <taxon>Euteleostomi</taxon>
        <taxon>Actinopterygii</taxon>
        <taxon>Neopterygii</taxon>
        <taxon>Teleostei</taxon>
        <taxon>Neoteleostei</taxon>
        <taxon>Acanthomorphata</taxon>
        <taxon>Eupercaria</taxon>
        <taxon>Perciformes</taxon>
        <taxon>Percoidei</taxon>
        <taxon>Percidae</taxon>
        <taxon>Percinae</taxon>
        <taxon>Perca</taxon>
    </lineage>
</organism>
<dbReference type="PANTHER" id="PTHR46569:SF1">
    <property type="entry name" value="E3 UBIQUITIN-PROTEIN LIGASE RFWD3-RELATED"/>
    <property type="match status" value="1"/>
</dbReference>
<dbReference type="GO" id="GO:0031297">
    <property type="term" value="P:replication fork processing"/>
    <property type="evidence" value="ECO:0007669"/>
    <property type="project" value="TreeGrafter"/>
</dbReference>
<protein>
    <recommendedName>
        <fullName evidence="5">Epidermal growth factor receptor substrate 15</fullName>
    </recommendedName>
</protein>
<feature type="region of interest" description="Disordered" evidence="2">
    <location>
        <begin position="434"/>
        <end position="492"/>
    </location>
</feature>
<proteinExistence type="predicted"/>
<dbReference type="GO" id="GO:0005634">
    <property type="term" value="C:nucleus"/>
    <property type="evidence" value="ECO:0007669"/>
    <property type="project" value="TreeGrafter"/>
</dbReference>
<dbReference type="Proteomes" id="UP000295070">
    <property type="component" value="Chromosome 12"/>
</dbReference>
<keyword evidence="4" id="KW-1185">Reference proteome</keyword>
<feature type="coiled-coil region" evidence="1">
    <location>
        <begin position="75"/>
        <end position="179"/>
    </location>
</feature>
<dbReference type="GO" id="GO:0090734">
    <property type="term" value="C:site of DNA damage"/>
    <property type="evidence" value="ECO:0007669"/>
    <property type="project" value="TreeGrafter"/>
</dbReference>
<dbReference type="PANTHER" id="PTHR46569">
    <property type="entry name" value="E3 UBIQUITIN-PROTEIN LIGASE TRAIP"/>
    <property type="match status" value="1"/>
</dbReference>
<accession>A0A484CRI8</accession>
<dbReference type="InterPro" id="IPR052639">
    <property type="entry name" value="TRAIP_ubiq-protein_ligase"/>
</dbReference>
<evidence type="ECO:0000256" key="2">
    <source>
        <dbReference type="SAM" id="MobiDB-lite"/>
    </source>
</evidence>
<feature type="region of interest" description="Disordered" evidence="2">
    <location>
        <begin position="1004"/>
        <end position="1047"/>
    </location>
</feature>
<dbReference type="EMBL" id="SCKG01000012">
    <property type="protein sequence ID" value="TDH06351.1"/>
    <property type="molecule type" value="Genomic_DNA"/>
</dbReference>
<keyword evidence="1" id="KW-0175">Coiled coil</keyword>
<dbReference type="AlphaFoldDB" id="A0A484CRI8"/>
<feature type="compositionally biased region" description="Acidic residues" evidence="2">
    <location>
        <begin position="609"/>
        <end position="626"/>
    </location>
</feature>
<feature type="compositionally biased region" description="Polar residues" evidence="2">
    <location>
        <begin position="1038"/>
        <end position="1047"/>
    </location>
</feature>
<feature type="compositionally biased region" description="Polar residues" evidence="2">
    <location>
        <begin position="211"/>
        <end position="223"/>
    </location>
</feature>
<feature type="region of interest" description="Disordered" evidence="2">
    <location>
        <begin position="536"/>
        <end position="576"/>
    </location>
</feature>
<evidence type="ECO:0000313" key="4">
    <source>
        <dbReference type="Proteomes" id="UP000295070"/>
    </source>
</evidence>
<gene>
    <name evidence="3" type="ORF">EPR50_G00131300</name>
</gene>
<evidence type="ECO:0000313" key="3">
    <source>
        <dbReference type="EMBL" id="TDH06351.1"/>
    </source>
</evidence>
<feature type="region of interest" description="Disordered" evidence="2">
    <location>
        <begin position="263"/>
        <end position="306"/>
    </location>
</feature>
<reference evidence="3 4" key="1">
    <citation type="submission" date="2019-01" db="EMBL/GenBank/DDBJ databases">
        <title>A chromosome-scale genome assembly of the yellow perch, Perca flavescens.</title>
        <authorList>
            <person name="Feron R."/>
            <person name="Morvezen R."/>
            <person name="Bestin A."/>
            <person name="Haffray P."/>
            <person name="Klopp C."/>
            <person name="Zahm M."/>
            <person name="Cabau C."/>
            <person name="Roques C."/>
            <person name="Donnadieu C."/>
            <person name="Bouchez O."/>
            <person name="Christie M."/>
            <person name="Larson W."/>
            <person name="Guiguen Y."/>
        </authorList>
    </citation>
    <scope>NUCLEOTIDE SEQUENCE [LARGE SCALE GENOMIC DNA]</scope>
    <source>
        <strain evidence="3">YP-PL-M2</strain>
        <tissue evidence="3">Blood</tissue>
    </source>
</reference>
<sequence length="1047" mass="115842">MEERVVQQEKIEGSWEGGHDAGKADWKNECSLSSLLKHSCLFCWSSPRNTDVVETDERVLAKANEIRVRRPQHLALELENAVAVENLELQEQQSDRKELEETLVKLETHKEALLQQIKATRQLCYEESQQILSLQAEEVQKESQVEEYERELARVRWRLKRLRDEVKLAKRKVEEAGERDTPLQDSIRQSYEEILQEEHTLYSLSGGAVTPESQLEESTSPADTTEDDPLPMRPWGRSQSLPAYADLIMRASGSSFCNNLANTREEADDSGTSSPKMDRSDIEDDLEEGAINNEGEKEREMEESTVNPNHISQLDFYQANPFAHCQSDHDLFNEDLFPKTDSSGGFASDPFKGSDPFAADILFPDVNIGTDDGAGNVGDEADTSLSCAENKASTGTQCFESEFPDEDSDIEISYSREDLDAIAVVDDSCGFKPIQSSSEELGPEPIQGWRSHGRYSIESDPNGYELDLGTVSPPSDIEEQSLGSLAGGATTEATAGLEQGLGTGSAPAVPELDKEVLMKPNWTGDIEQTVSCYVTSSQEAELVGNIEEEPQNPATPQNSVDSQNLFIQPDTDPNGELSFELSYEQTSQSSFDPYGFKLSPEHSSHTLLDPDEVELSPEPSENDLNFDPEPSSSQSDQLNVDCYGFDITSSQMVRDSDPYGFKLSPEEENQEVPDLCGHDNQEAMDLCTYDNNEQIEPCYYSNEEVLEPHTHENQEVLERCSHNNEGLLDLCNNGNQELLEPCSLDNTRLVSDENQQFLDLCSHDNQEVVEPHCLITSEELLEPCNYGNQEVLEPCRRGNSQLLDFSSPENQEVLDLDSHGDQDLVDFGSKENQEVLDLVSQGNQDLLDFGSKENQEALVSGSHGNQELLDLGSNENQELLDLGSHDNQEVLDLLSKDVFPEANNNQCIVEPELDVSSTNNSSDSDVASEDLLGLELSYSSICTTNKTNTNTAHTLNMAVGNMSANQDIAPSNAPTSRNLLEGDLGSVFGAGGYIGCPDVADDLEPLERRQANPVAEPVRPVRPVRPPRPSLRAKEKAQSQTQGVDLK</sequence>
<comment type="caution">
    <text evidence="3">The sequence shown here is derived from an EMBL/GenBank/DDBJ whole genome shotgun (WGS) entry which is preliminary data.</text>
</comment>
<feature type="region of interest" description="Disordered" evidence="2">
    <location>
        <begin position="591"/>
        <end position="638"/>
    </location>
</feature>
<feature type="compositionally biased region" description="Polar residues" evidence="2">
    <location>
        <begin position="552"/>
        <end position="566"/>
    </location>
</feature>
<dbReference type="STRING" id="8167.A0A484CRI8"/>